<evidence type="ECO:0000256" key="1">
    <source>
        <dbReference type="SAM" id="Coils"/>
    </source>
</evidence>
<comment type="caution">
    <text evidence="2">The sequence shown here is derived from an EMBL/GenBank/DDBJ whole genome shotgun (WGS) entry which is preliminary data.</text>
</comment>
<proteinExistence type="predicted"/>
<organism evidence="2 3">
    <name type="scientific">Gigaspora rosea</name>
    <dbReference type="NCBI Taxonomy" id="44941"/>
    <lineage>
        <taxon>Eukaryota</taxon>
        <taxon>Fungi</taxon>
        <taxon>Fungi incertae sedis</taxon>
        <taxon>Mucoromycota</taxon>
        <taxon>Glomeromycotina</taxon>
        <taxon>Glomeromycetes</taxon>
        <taxon>Diversisporales</taxon>
        <taxon>Gigasporaceae</taxon>
        <taxon>Gigaspora</taxon>
    </lineage>
</organism>
<name>A0A397V260_9GLOM</name>
<dbReference type="OrthoDB" id="10496690at2759"/>
<accession>A0A397V260</accession>
<keyword evidence="1" id="KW-0175">Coiled coil</keyword>
<reference evidence="2 3" key="1">
    <citation type="submission" date="2018-06" db="EMBL/GenBank/DDBJ databases">
        <title>Comparative genomics reveals the genomic features of Rhizophagus irregularis, R. cerebriforme, R. diaphanum and Gigaspora rosea, and their symbiotic lifestyle signature.</title>
        <authorList>
            <person name="Morin E."/>
            <person name="San Clemente H."/>
            <person name="Chen E.C.H."/>
            <person name="De La Providencia I."/>
            <person name="Hainaut M."/>
            <person name="Kuo A."/>
            <person name="Kohler A."/>
            <person name="Murat C."/>
            <person name="Tang N."/>
            <person name="Roy S."/>
            <person name="Loubradou J."/>
            <person name="Henrissat B."/>
            <person name="Grigoriev I.V."/>
            <person name="Corradi N."/>
            <person name="Roux C."/>
            <person name="Martin F.M."/>
        </authorList>
    </citation>
    <scope>NUCLEOTIDE SEQUENCE [LARGE SCALE GENOMIC DNA]</scope>
    <source>
        <strain evidence="2 3">DAOM 194757</strain>
    </source>
</reference>
<dbReference type="Proteomes" id="UP000266673">
    <property type="component" value="Unassembled WGS sequence"/>
</dbReference>
<evidence type="ECO:0000313" key="2">
    <source>
        <dbReference type="EMBL" id="RIB15688.1"/>
    </source>
</evidence>
<dbReference type="EMBL" id="QKWP01000728">
    <property type="protein sequence ID" value="RIB15688.1"/>
    <property type="molecule type" value="Genomic_DNA"/>
</dbReference>
<feature type="coiled-coil region" evidence="1">
    <location>
        <begin position="38"/>
        <end position="111"/>
    </location>
</feature>
<protein>
    <submittedName>
        <fullName evidence="2">Uncharacterized protein</fullName>
    </submittedName>
</protein>
<keyword evidence="3" id="KW-1185">Reference proteome</keyword>
<evidence type="ECO:0000313" key="3">
    <source>
        <dbReference type="Proteomes" id="UP000266673"/>
    </source>
</evidence>
<gene>
    <name evidence="2" type="ORF">C2G38_2191840</name>
</gene>
<sequence>MPRKHAVRSKFERILRSNSSTPEDISKAFLEYSKKIQMKGLVNRISRLKNENKVLQNENKVLETENKKLFTENAQYKEALILSVEVATRNEQEYKKEISNYKKTIEEIYDQIDNIDDVTKLNSILCQNKIPVSQDFLVINNESDKICFLTFDEAIHHSKERIHKIDDEGNRINEGPSVPHTFSFYNKSTSIEELEFDSF</sequence>
<dbReference type="AlphaFoldDB" id="A0A397V260"/>